<feature type="region of interest" description="Disordered" evidence="1">
    <location>
        <begin position="381"/>
        <end position="412"/>
    </location>
</feature>
<protein>
    <submittedName>
        <fullName evidence="2">Uncharacterized protein</fullName>
    </submittedName>
</protein>
<reference evidence="2" key="1">
    <citation type="submission" date="2023-03" db="EMBL/GenBank/DDBJ databases">
        <title>Massive genome expansion in bonnet fungi (Mycena s.s.) driven by repeated elements and novel gene families across ecological guilds.</title>
        <authorList>
            <consortium name="Lawrence Berkeley National Laboratory"/>
            <person name="Harder C.B."/>
            <person name="Miyauchi S."/>
            <person name="Viragh M."/>
            <person name="Kuo A."/>
            <person name="Thoen E."/>
            <person name="Andreopoulos B."/>
            <person name="Lu D."/>
            <person name="Skrede I."/>
            <person name="Drula E."/>
            <person name="Henrissat B."/>
            <person name="Morin E."/>
            <person name="Kohler A."/>
            <person name="Barry K."/>
            <person name="LaButti K."/>
            <person name="Morin E."/>
            <person name="Salamov A."/>
            <person name="Lipzen A."/>
            <person name="Mereny Z."/>
            <person name="Hegedus B."/>
            <person name="Baldrian P."/>
            <person name="Stursova M."/>
            <person name="Weitz H."/>
            <person name="Taylor A."/>
            <person name="Grigoriev I.V."/>
            <person name="Nagy L.G."/>
            <person name="Martin F."/>
            <person name="Kauserud H."/>
        </authorList>
    </citation>
    <scope>NUCLEOTIDE SEQUENCE</scope>
    <source>
        <strain evidence="2">CBHHK067</strain>
    </source>
</reference>
<feature type="compositionally biased region" description="Polar residues" evidence="1">
    <location>
        <begin position="38"/>
        <end position="49"/>
    </location>
</feature>
<gene>
    <name evidence="2" type="ORF">B0H17DRAFT_1153191</name>
</gene>
<feature type="compositionally biased region" description="Basic residues" evidence="1">
    <location>
        <begin position="8"/>
        <end position="22"/>
    </location>
</feature>
<dbReference type="Proteomes" id="UP001221757">
    <property type="component" value="Unassembled WGS sequence"/>
</dbReference>
<feature type="compositionally biased region" description="Basic and acidic residues" evidence="1">
    <location>
        <begin position="96"/>
        <end position="107"/>
    </location>
</feature>
<evidence type="ECO:0000256" key="1">
    <source>
        <dbReference type="SAM" id="MobiDB-lite"/>
    </source>
</evidence>
<name>A0AAD7B8L4_MYCRO</name>
<keyword evidence="3" id="KW-1185">Reference proteome</keyword>
<comment type="caution">
    <text evidence="2">The sequence shown here is derived from an EMBL/GenBank/DDBJ whole genome shotgun (WGS) entry which is preliminary data.</text>
</comment>
<feature type="region of interest" description="Disordered" evidence="1">
    <location>
        <begin position="1"/>
        <end position="107"/>
    </location>
</feature>
<proteinExistence type="predicted"/>
<accession>A0AAD7B8L4</accession>
<feature type="compositionally biased region" description="Low complexity" evidence="1">
    <location>
        <begin position="381"/>
        <end position="405"/>
    </location>
</feature>
<sequence length="497" mass="53497">MANTRNGKVSKAKKKALPKQPKRSSGPAADMDWEPPETITSNPLSNPVSAGSHVSIDSDPITPPPAAKHSGKRAAASINDSDSADEKPAPKKKKNQKEPEAKPDPNRKLVVYIPAGGDAIQRKNVTHTTSFEDLLDEIYEIVGCTDVSIKPKLSYKLSTASPKAAAISLSTETDWEGCLDEVTTVERNKKGNVSVSVHIIVSEQYLVSLLANKGKTLPSRKKKGKLQILDLEHAGSDDDDFDDGVGIMAKEAKHMEQLQKMYSHCQMCGPMKVCKISAAGGHQPLSNNQLRGWSRSLAAETHGVTLQSPPKAAMFAMFFKNFGANGPAAPTVQPQSPFGAMNPLMGVNPFGFMAPWMQGVPPAFGGNTMTSALAYGTPSTSVRTSTVPASSPRASGSSLSATLPSSDPPDMDTANPYPEIDAFISSLSLHHAKRNLTQYISRFDDLDFYNIDEISKLGTAAELIRLFGMSDGNAFFLFAQVKLEMKRVDRIIRAARA</sequence>
<evidence type="ECO:0000313" key="2">
    <source>
        <dbReference type="EMBL" id="KAJ7613339.1"/>
    </source>
</evidence>
<evidence type="ECO:0000313" key="3">
    <source>
        <dbReference type="Proteomes" id="UP001221757"/>
    </source>
</evidence>
<organism evidence="2 3">
    <name type="scientific">Mycena rosella</name>
    <name type="common">Pink bonnet</name>
    <name type="synonym">Agaricus rosellus</name>
    <dbReference type="NCBI Taxonomy" id="1033263"/>
    <lineage>
        <taxon>Eukaryota</taxon>
        <taxon>Fungi</taxon>
        <taxon>Dikarya</taxon>
        <taxon>Basidiomycota</taxon>
        <taxon>Agaricomycotina</taxon>
        <taxon>Agaricomycetes</taxon>
        <taxon>Agaricomycetidae</taxon>
        <taxon>Agaricales</taxon>
        <taxon>Marasmiineae</taxon>
        <taxon>Mycenaceae</taxon>
        <taxon>Mycena</taxon>
    </lineage>
</organism>
<dbReference type="AlphaFoldDB" id="A0AAD7B8L4"/>
<dbReference type="EMBL" id="JARKIE010000906">
    <property type="protein sequence ID" value="KAJ7613339.1"/>
    <property type="molecule type" value="Genomic_DNA"/>
</dbReference>